<dbReference type="PROSITE" id="PS51257">
    <property type="entry name" value="PROKAR_LIPOPROTEIN"/>
    <property type="match status" value="1"/>
</dbReference>
<accession>A0A5Q3Q836</accession>
<feature type="chain" id="PRO_5024294788" evidence="2">
    <location>
        <begin position="23"/>
        <end position="191"/>
    </location>
</feature>
<dbReference type="AlphaFoldDB" id="A0A5Q3Q836"/>
<dbReference type="RefSeq" id="WP_154075950.1">
    <property type="nucleotide sequence ID" value="NZ_CP045929.1"/>
</dbReference>
<dbReference type="KEGG" id="sace:GIY23_07265"/>
<dbReference type="Proteomes" id="UP000371041">
    <property type="component" value="Chromosome"/>
</dbReference>
<evidence type="ECO:0000313" key="4">
    <source>
        <dbReference type="Proteomes" id="UP000371041"/>
    </source>
</evidence>
<feature type="region of interest" description="Disordered" evidence="1">
    <location>
        <begin position="19"/>
        <end position="68"/>
    </location>
</feature>
<keyword evidence="2" id="KW-0732">Signal</keyword>
<evidence type="ECO:0000256" key="2">
    <source>
        <dbReference type="SAM" id="SignalP"/>
    </source>
</evidence>
<feature type="signal peptide" evidence="2">
    <location>
        <begin position="1"/>
        <end position="22"/>
    </location>
</feature>
<protein>
    <submittedName>
        <fullName evidence="3">Uncharacterized protein</fullName>
    </submittedName>
</protein>
<feature type="compositionally biased region" description="Polar residues" evidence="1">
    <location>
        <begin position="125"/>
        <end position="134"/>
    </location>
</feature>
<dbReference type="EMBL" id="CP045929">
    <property type="protein sequence ID" value="QGK69354.1"/>
    <property type="molecule type" value="Genomic_DNA"/>
</dbReference>
<feature type="compositionally biased region" description="Pro residues" evidence="1">
    <location>
        <begin position="37"/>
        <end position="53"/>
    </location>
</feature>
<evidence type="ECO:0000313" key="3">
    <source>
        <dbReference type="EMBL" id="QGK69354.1"/>
    </source>
</evidence>
<proteinExistence type="predicted"/>
<organism evidence="3 4">
    <name type="scientific">Allosaccharopolyspora coralli</name>
    <dbReference type="NCBI Taxonomy" id="2665642"/>
    <lineage>
        <taxon>Bacteria</taxon>
        <taxon>Bacillati</taxon>
        <taxon>Actinomycetota</taxon>
        <taxon>Actinomycetes</taxon>
        <taxon>Pseudonocardiales</taxon>
        <taxon>Pseudonocardiaceae</taxon>
        <taxon>Allosaccharopolyspora</taxon>
    </lineage>
</organism>
<name>A0A5Q3Q836_9PSEU</name>
<reference evidence="4" key="1">
    <citation type="submission" date="2019-11" db="EMBL/GenBank/DDBJ databases">
        <title>The complete genome sequence of Saccharopolyspora sp. E2A.</title>
        <authorList>
            <person name="Zhang G."/>
        </authorList>
    </citation>
    <scope>NUCLEOTIDE SEQUENCE [LARGE SCALE GENOMIC DNA]</scope>
    <source>
        <strain evidence="4">E2A</strain>
    </source>
</reference>
<feature type="compositionally biased region" description="Low complexity" evidence="1">
    <location>
        <begin position="19"/>
        <end position="36"/>
    </location>
</feature>
<keyword evidence="4" id="KW-1185">Reference proteome</keyword>
<feature type="region of interest" description="Disordered" evidence="1">
    <location>
        <begin position="104"/>
        <end position="140"/>
    </location>
</feature>
<evidence type="ECO:0000256" key="1">
    <source>
        <dbReference type="SAM" id="MobiDB-lite"/>
    </source>
</evidence>
<sequence>MRGLVFAATLLLATACTTGAPATDTNPQPPTTVVQSPAPPPAPPVPSPPPAPPTDNCGLAPSDMDDATKVQCGLLPESVTAPTPAQEMPNCTGNNVLVPESPVGPYCDFGGFGSEESVPAEPEPGSSSGTNQTPGDLYEQYRQETGYPYSEEDYDSLYGYQQCGTACGKEPTSGQQQHEWGCQQGYITEGC</sequence>
<gene>
    <name evidence="3" type="ORF">GIY23_07265</name>
</gene>